<feature type="transmembrane region" description="Helical" evidence="1">
    <location>
        <begin position="209"/>
        <end position="228"/>
    </location>
</feature>
<feature type="chain" id="PRO_5030159678" evidence="2">
    <location>
        <begin position="20"/>
        <end position="229"/>
    </location>
</feature>
<reference evidence="3" key="1">
    <citation type="submission" date="2021-01" db="EMBL/GenBank/DDBJ databases">
        <authorList>
            <person name="Corre E."/>
            <person name="Pelletier E."/>
            <person name="Niang G."/>
            <person name="Scheremetjew M."/>
            <person name="Finn R."/>
            <person name="Kale V."/>
            <person name="Holt S."/>
            <person name="Cochrane G."/>
            <person name="Meng A."/>
            <person name="Brown T."/>
            <person name="Cohen L."/>
        </authorList>
    </citation>
    <scope>NUCLEOTIDE SEQUENCE</scope>
    <source>
        <strain evidence="3">CCMP3107</strain>
    </source>
</reference>
<evidence type="ECO:0000313" key="3">
    <source>
        <dbReference type="EMBL" id="CAE0637159.1"/>
    </source>
</evidence>
<keyword evidence="1" id="KW-1133">Transmembrane helix</keyword>
<keyword evidence="1" id="KW-0812">Transmembrane</keyword>
<name>A0A6T5PVA6_HETAK</name>
<dbReference type="EMBL" id="HBIU01034635">
    <property type="protein sequence ID" value="CAE0637159.1"/>
    <property type="molecule type" value="Transcribed_RNA"/>
</dbReference>
<accession>A0A6T5PVA6</accession>
<proteinExistence type="predicted"/>
<sequence length="229" mass="24416">MKSSILALSLIWGFLEVHGFNVGGRGLPKSLIGQKTRVKLSLQMSGSKDLTEIAKAQAVGAILAGALIGGSLLPGAAFAAFEGAEPEPKVPFQTVSQIVTDIKTQQKDTDSIIGLFAEVNRMADDDEVLIDPKDRKEVVRALIEKKANQADEKWDEQVYNGYGILKRKLDPYNTVALGGYLSVAPYLGGLLYLALVAVQRALPGRAFDVAYVVGALAFFAPAVLLALAS</sequence>
<feature type="signal peptide" evidence="2">
    <location>
        <begin position="1"/>
        <end position="19"/>
    </location>
</feature>
<feature type="transmembrane region" description="Helical" evidence="1">
    <location>
        <begin position="58"/>
        <end position="81"/>
    </location>
</feature>
<organism evidence="3">
    <name type="scientific">Heterosigma akashiwo</name>
    <name type="common">Chromophytic alga</name>
    <name type="synonym">Heterosigma carterae</name>
    <dbReference type="NCBI Taxonomy" id="2829"/>
    <lineage>
        <taxon>Eukaryota</taxon>
        <taxon>Sar</taxon>
        <taxon>Stramenopiles</taxon>
        <taxon>Ochrophyta</taxon>
        <taxon>Raphidophyceae</taxon>
        <taxon>Chattonellales</taxon>
        <taxon>Chattonellaceae</taxon>
        <taxon>Heterosigma</taxon>
    </lineage>
</organism>
<evidence type="ECO:0000256" key="2">
    <source>
        <dbReference type="SAM" id="SignalP"/>
    </source>
</evidence>
<feature type="transmembrane region" description="Helical" evidence="1">
    <location>
        <begin position="175"/>
        <end position="197"/>
    </location>
</feature>
<dbReference type="AlphaFoldDB" id="A0A6T5PVA6"/>
<keyword evidence="2" id="KW-0732">Signal</keyword>
<keyword evidence="1" id="KW-0472">Membrane</keyword>
<protein>
    <submittedName>
        <fullName evidence="3">Uncharacterized protein</fullName>
    </submittedName>
</protein>
<evidence type="ECO:0000256" key="1">
    <source>
        <dbReference type="SAM" id="Phobius"/>
    </source>
</evidence>
<gene>
    <name evidence="3" type="ORF">HAKA00212_LOCUS15934</name>
</gene>